<keyword evidence="16" id="KW-0325">Glycoprotein</keyword>
<dbReference type="InterPro" id="IPR018297">
    <property type="entry name" value="A/G_cyclase_CS"/>
</dbReference>
<evidence type="ECO:0000256" key="21">
    <source>
        <dbReference type="ARBA" id="ARBA00081232"/>
    </source>
</evidence>
<dbReference type="SMART" id="SM00044">
    <property type="entry name" value="CYCc"/>
    <property type="match status" value="2"/>
</dbReference>
<keyword evidence="8" id="KW-0479">Metal-binding</keyword>
<dbReference type="GO" id="GO:0005886">
    <property type="term" value="C:plasma membrane"/>
    <property type="evidence" value="ECO:0007669"/>
    <property type="project" value="UniProtKB-SubCell"/>
</dbReference>
<dbReference type="InterPro" id="IPR029787">
    <property type="entry name" value="Nucleotide_cyclase"/>
</dbReference>
<dbReference type="PROSITE" id="PS50125">
    <property type="entry name" value="GUANYLATE_CYCLASE_2"/>
    <property type="match status" value="2"/>
</dbReference>
<keyword evidence="12" id="KW-0460">Magnesium</keyword>
<keyword evidence="28" id="KW-1185">Reference proteome</keyword>
<dbReference type="EC" id="4.6.1.1" evidence="5"/>
<dbReference type="PROSITE" id="PS00452">
    <property type="entry name" value="GUANYLATE_CYCLASE_1"/>
    <property type="match status" value="2"/>
</dbReference>
<evidence type="ECO:0000256" key="18">
    <source>
        <dbReference type="ARBA" id="ARBA00023239"/>
    </source>
</evidence>
<keyword evidence="10" id="KW-0547">Nucleotide-binding</keyword>
<evidence type="ECO:0000256" key="23">
    <source>
        <dbReference type="RuleBase" id="RU000405"/>
    </source>
</evidence>
<evidence type="ECO:0000256" key="4">
    <source>
        <dbReference type="ARBA" id="ARBA00004651"/>
    </source>
</evidence>
<evidence type="ECO:0000256" key="5">
    <source>
        <dbReference type="ARBA" id="ARBA00012201"/>
    </source>
</evidence>
<dbReference type="InterPro" id="IPR001054">
    <property type="entry name" value="A/G_cyclase"/>
</dbReference>
<feature type="transmembrane region" description="Helical" evidence="25">
    <location>
        <begin position="641"/>
        <end position="663"/>
    </location>
</feature>
<keyword evidence="13 25" id="KW-1133">Transmembrane helix</keyword>
<accession>A0AA88IRJ0</accession>
<evidence type="ECO:0000256" key="8">
    <source>
        <dbReference type="ARBA" id="ARBA00022723"/>
    </source>
</evidence>
<dbReference type="GO" id="GO:0035556">
    <property type="term" value="P:intracellular signal transduction"/>
    <property type="evidence" value="ECO:0007669"/>
    <property type="project" value="InterPro"/>
</dbReference>
<feature type="transmembrane region" description="Helical" evidence="25">
    <location>
        <begin position="535"/>
        <end position="559"/>
    </location>
</feature>
<evidence type="ECO:0000313" key="28">
    <source>
        <dbReference type="Proteomes" id="UP001187531"/>
    </source>
</evidence>
<dbReference type="Gene3D" id="3.30.70.1230">
    <property type="entry name" value="Nucleotide cyclase"/>
    <property type="match status" value="2"/>
</dbReference>
<feature type="region of interest" description="Disordered" evidence="24">
    <location>
        <begin position="244"/>
        <end position="275"/>
    </location>
</feature>
<protein>
    <recommendedName>
        <fullName evidence="19">Adenylate cyclase type 9</fullName>
        <ecNumber evidence="5">4.6.1.1</ecNumber>
    </recommendedName>
    <alternativeName>
        <fullName evidence="22">ATP pyrophosphate-lyase 9</fullName>
    </alternativeName>
    <alternativeName>
        <fullName evidence="20">Adenylate cyclase type IX</fullName>
    </alternativeName>
    <alternativeName>
        <fullName evidence="21">Adenylyl cyclase 9</fullName>
    </alternativeName>
</protein>
<evidence type="ECO:0000259" key="26">
    <source>
        <dbReference type="PROSITE" id="PS50125"/>
    </source>
</evidence>
<feature type="region of interest" description="Disordered" evidence="24">
    <location>
        <begin position="312"/>
        <end position="346"/>
    </location>
</feature>
<evidence type="ECO:0000256" key="2">
    <source>
        <dbReference type="ARBA" id="ARBA00001936"/>
    </source>
</evidence>
<evidence type="ECO:0000256" key="7">
    <source>
        <dbReference type="ARBA" id="ARBA00022692"/>
    </source>
</evidence>
<evidence type="ECO:0000256" key="9">
    <source>
        <dbReference type="ARBA" id="ARBA00022737"/>
    </source>
</evidence>
<evidence type="ECO:0000256" key="17">
    <source>
        <dbReference type="ARBA" id="ARBA00023211"/>
    </source>
</evidence>
<dbReference type="Pfam" id="PF00211">
    <property type="entry name" value="Guanylate_cyc"/>
    <property type="match status" value="2"/>
</dbReference>
<evidence type="ECO:0000256" key="3">
    <source>
        <dbReference type="ARBA" id="ARBA00001946"/>
    </source>
</evidence>
<dbReference type="FunFam" id="3.30.70.1230:FF:000008">
    <property type="entry name" value="Adenylate cyclase type 9"/>
    <property type="match status" value="1"/>
</dbReference>
<dbReference type="GO" id="GO:0006171">
    <property type="term" value="P:cAMP biosynthetic process"/>
    <property type="evidence" value="ECO:0007669"/>
    <property type="project" value="UniProtKB-KW"/>
</dbReference>
<evidence type="ECO:0000256" key="20">
    <source>
        <dbReference type="ARBA" id="ARBA00081225"/>
    </source>
</evidence>
<dbReference type="PANTHER" id="PTHR45627:SF8">
    <property type="entry name" value="ADENYLATE CYCLASE TYPE 9"/>
    <property type="match status" value="1"/>
</dbReference>
<dbReference type="GO" id="GO:0005524">
    <property type="term" value="F:ATP binding"/>
    <property type="evidence" value="ECO:0007669"/>
    <property type="project" value="UniProtKB-KW"/>
</dbReference>
<sequence>MIHSIMPPKVADWLMNEGHECDEDEKPVKRHVKSGHRSSHDIKAIFRPFNMNKIDNTSILFADIVGFTSMSSNKTADQVVGLLNDLFGRFDLLCVRTGCEKIALLGDCYYCVSGCPEPREDHAHACVEMGLGMIQAVKQFDKDRNETINMRVGVHTGTVLCGIVGTKRFKFDVWSNDVTLANKMESTGKPGKVHISEKTLHFLSGDYFVQPGETLAGMKTYFILGRRTDIRSVDITLDAESFVPPSPIRKTSQPPCSGRKFQSYKTGKKSSSLPSILDNYATDPLTFQEVKQVVREQQNKDLKEKFKEKRKRFKRLRDSDPSILNREDSDSKPISENHEAKPAEDQATTSLLIEEHLLDIHNSIVTLDSRKDSGIRSSNSRHSSVLANILLRNGGPSDVEAPHRASGYWSSRASVEDDNDTSVFEISIVPIQESINRFHNLRKQSDLQLIKCVQEDESHRSYFLRPPLSQVTLQFLDKGMEEEYRSFAHKPDTPGDAKTLASPTFNTYFDVIVSALTFFALSVICFMLFPVGVISILVFCPGTLFNLSVMLLCILKLTFGRSGNGYRKKIAEYYEKCMEWYSWHCVGSVLLSFPLFAVLCNLNCSAISELDETFTIYGYGFWLGLVHFGNFTQLNCWMKSILATIGGVAYVIVLSGLICPCPFEGKIRPMTDNSSAFGNEVELYESRHMLHYEIVVDVFLLLLLVWYLNREFEISFRMSFHCNVVASRGKAKVQTMKNQADWLLNNIMPENVVEVLKNTAKYSENHKNVGIIFASIVNFNEMYDETYFGGKEYLRFLNELIGDFDELLNKPEFQNVDKIKTIGSTYMAASGLDSQLRERNSHPNQHLFELIEFALAMQKAVEDFNRDLLEFNLIIRIGFNSGDVTSGVLGTSKLLYDIWGDAVNIASRMDSTGVNGRIQFPVAVVDSLNERYETEERGTIFVKGKNDMKVFLLKSKKLTDSL</sequence>
<name>A0AA88IRJ0_ARTSF</name>
<comment type="catalytic activity">
    <reaction evidence="1">
        <text>ATP = 3',5'-cyclic AMP + diphosphate</text>
        <dbReference type="Rhea" id="RHEA:15389"/>
        <dbReference type="ChEBI" id="CHEBI:30616"/>
        <dbReference type="ChEBI" id="CHEBI:33019"/>
        <dbReference type="ChEBI" id="CHEBI:58165"/>
        <dbReference type="EC" id="4.6.1.1"/>
    </reaction>
</comment>
<dbReference type="SUPFAM" id="SSF55073">
    <property type="entry name" value="Nucleotide cyclase"/>
    <property type="match status" value="2"/>
</dbReference>
<keyword evidence="15 25" id="KW-0472">Membrane</keyword>
<keyword evidence="11" id="KW-0067">ATP-binding</keyword>
<dbReference type="GO" id="GO:0046872">
    <property type="term" value="F:metal ion binding"/>
    <property type="evidence" value="ECO:0007669"/>
    <property type="project" value="UniProtKB-KW"/>
</dbReference>
<feature type="domain" description="Guanylate cyclase" evidence="26">
    <location>
        <begin position="770"/>
        <end position="910"/>
    </location>
</feature>
<evidence type="ECO:0000256" key="25">
    <source>
        <dbReference type="SAM" id="Phobius"/>
    </source>
</evidence>
<evidence type="ECO:0000256" key="10">
    <source>
        <dbReference type="ARBA" id="ARBA00022741"/>
    </source>
</evidence>
<evidence type="ECO:0000256" key="19">
    <source>
        <dbReference type="ARBA" id="ARBA00070496"/>
    </source>
</evidence>
<dbReference type="AlphaFoldDB" id="A0AA88IRJ0"/>
<comment type="cofactor">
    <cofactor evidence="3">
        <name>Mg(2+)</name>
        <dbReference type="ChEBI" id="CHEBI:18420"/>
    </cofactor>
</comment>
<comment type="cofactor">
    <cofactor evidence="2">
        <name>Mn(2+)</name>
        <dbReference type="ChEBI" id="CHEBI:29035"/>
    </cofactor>
</comment>
<dbReference type="FunFam" id="3.30.70.1230:FF:000014">
    <property type="entry name" value="adenylate cyclase type 9"/>
    <property type="match status" value="1"/>
</dbReference>
<feature type="transmembrane region" description="Helical" evidence="25">
    <location>
        <begin position="689"/>
        <end position="708"/>
    </location>
</feature>
<keyword evidence="18 23" id="KW-0456">Lyase</keyword>
<dbReference type="EMBL" id="JAVRJZ010000002">
    <property type="protein sequence ID" value="KAK2725462.1"/>
    <property type="molecule type" value="Genomic_DNA"/>
</dbReference>
<evidence type="ECO:0000256" key="6">
    <source>
        <dbReference type="ARBA" id="ARBA00022475"/>
    </source>
</evidence>
<gene>
    <name evidence="27" type="ORF">QYM36_000076</name>
</gene>
<dbReference type="GO" id="GO:0004016">
    <property type="term" value="F:adenylate cyclase activity"/>
    <property type="evidence" value="ECO:0007669"/>
    <property type="project" value="UniProtKB-EC"/>
</dbReference>
<dbReference type="GO" id="GO:0007189">
    <property type="term" value="P:adenylate cyclase-activating G protein-coupled receptor signaling pathway"/>
    <property type="evidence" value="ECO:0007669"/>
    <property type="project" value="TreeGrafter"/>
</dbReference>
<keyword evidence="6" id="KW-1003">Cell membrane</keyword>
<comment type="similarity">
    <text evidence="23">Belongs to the adenylyl cyclase class-4/guanylyl cyclase family.</text>
</comment>
<evidence type="ECO:0000256" key="22">
    <source>
        <dbReference type="ARBA" id="ARBA00081427"/>
    </source>
</evidence>
<reference evidence="27" key="1">
    <citation type="submission" date="2023-07" db="EMBL/GenBank/DDBJ databases">
        <title>Chromosome-level genome assembly of Artemia franciscana.</title>
        <authorList>
            <person name="Jo E."/>
        </authorList>
    </citation>
    <scope>NUCLEOTIDE SEQUENCE</scope>
    <source>
        <tissue evidence="27">Whole body</tissue>
    </source>
</reference>
<comment type="subcellular location">
    <subcellularLocation>
        <location evidence="4">Cell membrane</location>
        <topology evidence="4">Multi-pass membrane protein</topology>
    </subcellularLocation>
</comment>
<feature type="compositionally biased region" description="Polar residues" evidence="24">
    <location>
        <begin position="263"/>
        <end position="274"/>
    </location>
</feature>
<evidence type="ECO:0000256" key="15">
    <source>
        <dbReference type="ARBA" id="ARBA00023136"/>
    </source>
</evidence>
<keyword evidence="7 25" id="KW-0812">Transmembrane</keyword>
<comment type="caution">
    <text evidence="27">The sequence shown here is derived from an EMBL/GenBank/DDBJ whole genome shotgun (WGS) entry which is preliminary data.</text>
</comment>
<keyword evidence="9" id="KW-0677">Repeat</keyword>
<evidence type="ECO:0000256" key="14">
    <source>
        <dbReference type="ARBA" id="ARBA00022998"/>
    </source>
</evidence>
<evidence type="ECO:0000256" key="1">
    <source>
        <dbReference type="ARBA" id="ARBA00001593"/>
    </source>
</evidence>
<evidence type="ECO:0000313" key="27">
    <source>
        <dbReference type="EMBL" id="KAK2725462.1"/>
    </source>
</evidence>
<dbReference type="Proteomes" id="UP001187531">
    <property type="component" value="Unassembled WGS sequence"/>
</dbReference>
<proteinExistence type="inferred from homology"/>
<keyword evidence="17" id="KW-0464">Manganese</keyword>
<evidence type="ECO:0000256" key="13">
    <source>
        <dbReference type="ARBA" id="ARBA00022989"/>
    </source>
</evidence>
<evidence type="ECO:0000256" key="12">
    <source>
        <dbReference type="ARBA" id="ARBA00022842"/>
    </source>
</evidence>
<feature type="compositionally biased region" description="Basic and acidic residues" evidence="24">
    <location>
        <begin position="316"/>
        <end position="344"/>
    </location>
</feature>
<feature type="transmembrane region" description="Helical" evidence="25">
    <location>
        <begin position="614"/>
        <end position="634"/>
    </location>
</feature>
<organism evidence="27 28">
    <name type="scientific">Artemia franciscana</name>
    <name type="common">Brine shrimp</name>
    <name type="synonym">Artemia sanfranciscana</name>
    <dbReference type="NCBI Taxonomy" id="6661"/>
    <lineage>
        <taxon>Eukaryota</taxon>
        <taxon>Metazoa</taxon>
        <taxon>Ecdysozoa</taxon>
        <taxon>Arthropoda</taxon>
        <taxon>Crustacea</taxon>
        <taxon>Branchiopoda</taxon>
        <taxon>Anostraca</taxon>
        <taxon>Artemiidae</taxon>
        <taxon>Artemia</taxon>
    </lineage>
</organism>
<feature type="transmembrane region" description="Helical" evidence="25">
    <location>
        <begin position="580"/>
        <end position="608"/>
    </location>
</feature>
<evidence type="ECO:0000256" key="24">
    <source>
        <dbReference type="SAM" id="MobiDB-lite"/>
    </source>
</evidence>
<keyword evidence="14" id="KW-0115">cAMP biosynthesis</keyword>
<feature type="transmembrane region" description="Helical" evidence="25">
    <location>
        <begin position="508"/>
        <end position="529"/>
    </location>
</feature>
<dbReference type="PANTHER" id="PTHR45627">
    <property type="entry name" value="ADENYLATE CYCLASE TYPE 1"/>
    <property type="match status" value="1"/>
</dbReference>
<evidence type="ECO:0000256" key="16">
    <source>
        <dbReference type="ARBA" id="ARBA00023180"/>
    </source>
</evidence>
<feature type="domain" description="Guanylate cyclase" evidence="26">
    <location>
        <begin position="58"/>
        <end position="185"/>
    </location>
</feature>
<evidence type="ECO:0000256" key="11">
    <source>
        <dbReference type="ARBA" id="ARBA00022840"/>
    </source>
</evidence>
<dbReference type="CDD" id="cd07302">
    <property type="entry name" value="CHD"/>
    <property type="match status" value="2"/>
</dbReference>